<dbReference type="InterPro" id="IPR003594">
    <property type="entry name" value="HATPase_dom"/>
</dbReference>
<evidence type="ECO:0000256" key="2">
    <source>
        <dbReference type="ARBA" id="ARBA00012438"/>
    </source>
</evidence>
<dbReference type="OrthoDB" id="3369at2157"/>
<dbReference type="InterPro" id="IPR036890">
    <property type="entry name" value="HATPase_C_sf"/>
</dbReference>
<dbReference type="eggNOG" id="arCOG06516">
    <property type="taxonomic scope" value="Archaea"/>
</dbReference>
<keyword evidence="8" id="KW-1185">Reference proteome</keyword>
<dbReference type="PROSITE" id="PS50109">
    <property type="entry name" value="HIS_KIN"/>
    <property type="match status" value="1"/>
</dbReference>
<gene>
    <name evidence="7" type="ordered locus">Mpet_0596</name>
</gene>
<dbReference type="AlphaFoldDB" id="E1RHY5"/>
<dbReference type="InterPro" id="IPR013767">
    <property type="entry name" value="PAS_fold"/>
</dbReference>
<dbReference type="Proteomes" id="UP000006565">
    <property type="component" value="Chromosome"/>
</dbReference>
<evidence type="ECO:0000256" key="3">
    <source>
        <dbReference type="ARBA" id="ARBA00022679"/>
    </source>
</evidence>
<dbReference type="Gene3D" id="1.10.287.130">
    <property type="match status" value="1"/>
</dbReference>
<dbReference type="Gene3D" id="3.30.565.10">
    <property type="entry name" value="Histidine kinase-like ATPase, C-terminal domain"/>
    <property type="match status" value="1"/>
</dbReference>
<dbReference type="Pfam" id="PF00989">
    <property type="entry name" value="PAS"/>
    <property type="match status" value="1"/>
</dbReference>
<evidence type="ECO:0000256" key="1">
    <source>
        <dbReference type="ARBA" id="ARBA00000085"/>
    </source>
</evidence>
<organism evidence="7 8">
    <name type="scientific">Methanolacinia petrolearia (strain DSM 11571 / OCM 486 / SEBR 4847)</name>
    <name type="common">Methanoplanus petrolearius</name>
    <dbReference type="NCBI Taxonomy" id="679926"/>
    <lineage>
        <taxon>Archaea</taxon>
        <taxon>Methanobacteriati</taxon>
        <taxon>Methanobacteriota</taxon>
        <taxon>Stenosarchaea group</taxon>
        <taxon>Methanomicrobia</taxon>
        <taxon>Methanomicrobiales</taxon>
        <taxon>Methanomicrobiaceae</taxon>
        <taxon>Methanolacinia</taxon>
    </lineage>
</organism>
<dbReference type="InterPro" id="IPR000014">
    <property type="entry name" value="PAS"/>
</dbReference>
<dbReference type="GeneID" id="9743045"/>
<comment type="catalytic activity">
    <reaction evidence="1">
        <text>ATP + protein L-histidine = ADP + protein N-phospho-L-histidine.</text>
        <dbReference type="EC" id="2.7.13.3"/>
    </reaction>
</comment>
<dbReference type="SUPFAM" id="SSF55874">
    <property type="entry name" value="ATPase domain of HSP90 chaperone/DNA topoisomerase II/histidine kinase"/>
    <property type="match status" value="1"/>
</dbReference>
<dbReference type="PANTHER" id="PTHR42878:SF14">
    <property type="entry name" value="OSMOLARITY TWO-COMPONENT SYSTEM PROTEIN SSK1"/>
    <property type="match status" value="1"/>
</dbReference>
<evidence type="ECO:0000256" key="4">
    <source>
        <dbReference type="ARBA" id="ARBA00022777"/>
    </source>
</evidence>
<dbReference type="Gene3D" id="3.30.450.20">
    <property type="entry name" value="PAS domain"/>
    <property type="match status" value="1"/>
</dbReference>
<dbReference type="PANTHER" id="PTHR42878">
    <property type="entry name" value="TWO-COMPONENT HISTIDINE KINASE"/>
    <property type="match status" value="1"/>
</dbReference>
<dbReference type="GO" id="GO:0016020">
    <property type="term" value="C:membrane"/>
    <property type="evidence" value="ECO:0007669"/>
    <property type="project" value="UniProtKB-SubCell"/>
</dbReference>
<dbReference type="InterPro" id="IPR005467">
    <property type="entry name" value="His_kinase_dom"/>
</dbReference>
<dbReference type="STRING" id="679926.Mpet_0596"/>
<dbReference type="KEGG" id="mpi:Mpet_0596"/>
<evidence type="ECO:0000313" key="8">
    <source>
        <dbReference type="Proteomes" id="UP000006565"/>
    </source>
</evidence>
<evidence type="ECO:0000313" key="7">
    <source>
        <dbReference type="EMBL" id="ADN35370.1"/>
    </source>
</evidence>
<evidence type="ECO:0000259" key="6">
    <source>
        <dbReference type="PROSITE" id="PS50109"/>
    </source>
</evidence>
<dbReference type="InterPro" id="IPR035965">
    <property type="entry name" value="PAS-like_dom_sf"/>
</dbReference>
<dbReference type="EC" id="2.7.13.3" evidence="2"/>
<dbReference type="GO" id="GO:0030295">
    <property type="term" value="F:protein kinase activator activity"/>
    <property type="evidence" value="ECO:0007669"/>
    <property type="project" value="TreeGrafter"/>
</dbReference>
<dbReference type="GO" id="GO:0004673">
    <property type="term" value="F:protein histidine kinase activity"/>
    <property type="evidence" value="ECO:0007669"/>
    <property type="project" value="UniProtKB-EC"/>
</dbReference>
<protein>
    <recommendedName>
        <fullName evidence="2">histidine kinase</fullName>
        <ecNumber evidence="2">2.7.13.3</ecNumber>
    </recommendedName>
</protein>
<proteinExistence type="predicted"/>
<dbReference type="CDD" id="cd00130">
    <property type="entry name" value="PAS"/>
    <property type="match status" value="1"/>
</dbReference>
<keyword evidence="5" id="KW-0472">Membrane</keyword>
<dbReference type="GO" id="GO:0006355">
    <property type="term" value="P:regulation of DNA-templated transcription"/>
    <property type="evidence" value="ECO:0007669"/>
    <property type="project" value="InterPro"/>
</dbReference>
<dbReference type="SMART" id="SM00387">
    <property type="entry name" value="HATPase_c"/>
    <property type="match status" value="1"/>
</dbReference>
<dbReference type="EMBL" id="CP002117">
    <property type="protein sequence ID" value="ADN35370.1"/>
    <property type="molecule type" value="Genomic_DNA"/>
</dbReference>
<dbReference type="SMART" id="SM00091">
    <property type="entry name" value="PAS"/>
    <property type="match status" value="1"/>
</dbReference>
<dbReference type="GO" id="GO:0007234">
    <property type="term" value="P:osmosensory signaling via phosphorelay pathway"/>
    <property type="evidence" value="ECO:0007669"/>
    <property type="project" value="TreeGrafter"/>
</dbReference>
<keyword evidence="3" id="KW-0808">Transferase</keyword>
<feature type="domain" description="Histidine kinase" evidence="6">
    <location>
        <begin position="166"/>
        <end position="372"/>
    </location>
</feature>
<dbReference type="SUPFAM" id="SSF55785">
    <property type="entry name" value="PYP-like sensor domain (PAS domain)"/>
    <property type="match status" value="1"/>
</dbReference>
<dbReference type="eggNOG" id="arCOG06192">
    <property type="taxonomic scope" value="Archaea"/>
</dbReference>
<name>E1RHY5_METP4</name>
<dbReference type="InterPro" id="IPR050351">
    <property type="entry name" value="BphY/WalK/GraS-like"/>
</dbReference>
<accession>E1RHY5</accession>
<dbReference type="RefSeq" id="WP_013328548.1">
    <property type="nucleotide sequence ID" value="NC_014507.1"/>
</dbReference>
<dbReference type="NCBIfam" id="TIGR00229">
    <property type="entry name" value="sensory_box"/>
    <property type="match status" value="1"/>
</dbReference>
<dbReference type="GO" id="GO:0000156">
    <property type="term" value="F:phosphorelay response regulator activity"/>
    <property type="evidence" value="ECO:0007669"/>
    <property type="project" value="TreeGrafter"/>
</dbReference>
<evidence type="ECO:0000256" key="5">
    <source>
        <dbReference type="ARBA" id="ARBA00023136"/>
    </source>
</evidence>
<dbReference type="Pfam" id="PF02518">
    <property type="entry name" value="HATPase_c"/>
    <property type="match status" value="1"/>
</dbReference>
<keyword evidence="4 7" id="KW-0418">Kinase</keyword>
<dbReference type="HOGENOM" id="CLU_749281_0_0_2"/>
<reference evidence="7 8" key="1">
    <citation type="journal article" date="2010" name="Stand. Genomic Sci.">
        <title>Complete genome sequence of Methanoplanus petrolearius type strain (SEBR 4847).</title>
        <authorList>
            <person name="Brambilla E."/>
            <person name="Djao O.D."/>
            <person name="Daligault H."/>
            <person name="Lapidus A."/>
            <person name="Lucas S."/>
            <person name="Hammon N."/>
            <person name="Nolan M."/>
            <person name="Tice H."/>
            <person name="Cheng J.F."/>
            <person name="Han C."/>
            <person name="Tapia R."/>
            <person name="Goodwin L."/>
            <person name="Pitluck S."/>
            <person name="Liolios K."/>
            <person name="Ivanova N."/>
            <person name="Mavromatis K."/>
            <person name="Mikhailova N."/>
            <person name="Pati A."/>
            <person name="Chen A."/>
            <person name="Palaniappan K."/>
            <person name="Land M."/>
            <person name="Hauser L."/>
            <person name="Chang Y.J."/>
            <person name="Jeffries C.D."/>
            <person name="Rohde M."/>
            <person name="Spring S."/>
            <person name="Sikorski J."/>
            <person name="Goker M."/>
            <person name="Woyke T."/>
            <person name="Bristow J."/>
            <person name="Eisen J.A."/>
            <person name="Markowitz V."/>
            <person name="Hugenholtz P."/>
            <person name="Kyrpides N.C."/>
            <person name="Klenk H.P."/>
        </authorList>
    </citation>
    <scope>NUCLEOTIDE SEQUENCE [LARGE SCALE GENOMIC DNA]</scope>
    <source>
        <strain evidence="8">DSM 11571 / OCM 486 / SEBR 4847</strain>
    </source>
</reference>
<sequence length="372" mass="41539">MNTPEDFGVLINLPVGVCAVDTSLNIRFWNRRMELWTGLIMDDVSGRLITELFPHLEADLFLDRLNDSIYRHIPQYFSSSLGLSIIPEDKTYGRPMEQRTSIVPYRRNDGSDEYALLIIEDISDLKKEVEAYRKMKDRAIMALNEQIKAEKEVFEANGEANLYLEVMSHDLNNYNNVVLGYASLLESSKEPNLQKYTKGIILAAERSFQIIQSVSAVRKLKAASSPPVSVPLDNAVLEGIKRYSHVDISYTMTGAKVKAGSLLVEVFANLFGNSLRTGGMDTKIAVVVEDASDRYLIHIDDNGPGLSAEEKDSIVHCSAEKEANENKLRSTGLQLYIVNKLLDRYGSRLTIGESSLKGVTEGSRFSFALKKG</sequence>